<accession>A0A9X4FJ04</accession>
<gene>
    <name evidence="6" type="ORF">L9W73_15375</name>
</gene>
<dbReference type="PANTHER" id="PTHR37955:SF1">
    <property type="entry name" value="DEP DOMAIN-CONTAINING PROTEIN"/>
    <property type="match status" value="1"/>
</dbReference>
<evidence type="ECO:0000313" key="7">
    <source>
        <dbReference type="Proteomes" id="UP001140973"/>
    </source>
</evidence>
<dbReference type="PANTHER" id="PTHR37955">
    <property type="entry name" value="TELLURITE RESISTANCE PROTEIN TEHA"/>
    <property type="match status" value="1"/>
</dbReference>
<dbReference type="AlphaFoldDB" id="A0A9X4FJ04"/>
<evidence type="ECO:0000256" key="1">
    <source>
        <dbReference type="ARBA" id="ARBA00004141"/>
    </source>
</evidence>
<evidence type="ECO:0000313" key="6">
    <source>
        <dbReference type="EMBL" id="MDE1358673.1"/>
    </source>
</evidence>
<feature type="transmembrane region" description="Helical" evidence="5">
    <location>
        <begin position="252"/>
        <end position="269"/>
    </location>
</feature>
<feature type="transmembrane region" description="Helical" evidence="5">
    <location>
        <begin position="289"/>
        <end position="310"/>
    </location>
</feature>
<comment type="subcellular location">
    <subcellularLocation>
        <location evidence="1">Membrane</location>
        <topology evidence="1">Multi-pass membrane protein</topology>
    </subcellularLocation>
</comment>
<evidence type="ECO:0000256" key="5">
    <source>
        <dbReference type="SAM" id="Phobius"/>
    </source>
</evidence>
<feature type="transmembrane region" description="Helical" evidence="5">
    <location>
        <begin position="103"/>
        <end position="126"/>
    </location>
</feature>
<dbReference type="InterPro" id="IPR052951">
    <property type="entry name" value="Tellurite_res_ion_channel"/>
</dbReference>
<dbReference type="CDD" id="cd09325">
    <property type="entry name" value="TDT_C4-dicarb_trans"/>
    <property type="match status" value="1"/>
</dbReference>
<sequence length="342" mass="38639">MNWKRLVQVQNTPPSQAALALGVVSLGQAWALYIPQIGISIRPYLAAIGALLLLPVLVKYFSSFRTFITDIRHPLSGSLMAPMSMTLLILCDYLALISPLIAYPIWFSALLLHLTMMILFFSFQIVNFKISNIVPSWFLYPVGVISSSLAGTQFGHTLFSETLVIVCIAIYFFMLPLILYRLVFAGMLPKRARPTLAIMAAPINLTLATYLVNFPAPDPILTGALAGIAITMTLLIYLCYIRLLRLKFQPSIAALTFPSVISAIAMHRLTTFFQAEYPQWYWLHRFGLFELSIASILVLWVSIGYIKMYWPEIQPKKTRFQIISATFMDRCRRGSQLLKVVR</sequence>
<feature type="non-terminal residue" evidence="6">
    <location>
        <position position="342"/>
    </location>
</feature>
<dbReference type="Pfam" id="PF03595">
    <property type="entry name" value="SLAC1"/>
    <property type="match status" value="1"/>
</dbReference>
<feature type="transmembrane region" description="Helical" evidence="5">
    <location>
        <begin position="138"/>
        <end position="156"/>
    </location>
</feature>
<dbReference type="EMBL" id="JAKNAP010000078">
    <property type="protein sequence ID" value="MDE1358673.1"/>
    <property type="molecule type" value="Genomic_DNA"/>
</dbReference>
<organism evidence="6 7">
    <name type="scientific">Vibrio aestuarianus</name>
    <dbReference type="NCBI Taxonomy" id="28171"/>
    <lineage>
        <taxon>Bacteria</taxon>
        <taxon>Pseudomonadati</taxon>
        <taxon>Pseudomonadota</taxon>
        <taxon>Gammaproteobacteria</taxon>
        <taxon>Vibrionales</taxon>
        <taxon>Vibrionaceae</taxon>
        <taxon>Vibrio</taxon>
    </lineage>
</organism>
<name>A0A9X4FJ04_9VIBR</name>
<reference evidence="6" key="1">
    <citation type="submission" date="2022-02" db="EMBL/GenBank/DDBJ databases">
        <title>Emergence and expansion in Europe of a Vibrio aestuarianus clonal complex pathogenic for oysters.</title>
        <authorList>
            <person name="Mesnil A."/>
            <person name="Travers M.-A."/>
        </authorList>
    </citation>
    <scope>NUCLEOTIDE SEQUENCE</scope>
    <source>
        <strain evidence="6">151-ITT-15-cp-1</strain>
    </source>
</reference>
<feature type="transmembrane region" description="Helical" evidence="5">
    <location>
        <begin position="196"/>
        <end position="214"/>
    </location>
</feature>
<protein>
    <submittedName>
        <fullName evidence="6">TDT family transporter</fullName>
    </submittedName>
</protein>
<feature type="transmembrane region" description="Helical" evidence="5">
    <location>
        <begin position="220"/>
        <end position="240"/>
    </location>
</feature>
<dbReference type="GO" id="GO:0046583">
    <property type="term" value="F:monoatomic cation efflux transmembrane transporter activity"/>
    <property type="evidence" value="ECO:0007669"/>
    <property type="project" value="TreeGrafter"/>
</dbReference>
<feature type="transmembrane region" description="Helical" evidence="5">
    <location>
        <begin position="162"/>
        <end position="184"/>
    </location>
</feature>
<proteinExistence type="predicted"/>
<dbReference type="Gene3D" id="1.50.10.150">
    <property type="entry name" value="Voltage-dependent anion channel"/>
    <property type="match status" value="1"/>
</dbReference>
<dbReference type="GO" id="GO:0005886">
    <property type="term" value="C:plasma membrane"/>
    <property type="evidence" value="ECO:0007669"/>
    <property type="project" value="TreeGrafter"/>
</dbReference>
<keyword evidence="2 5" id="KW-0812">Transmembrane</keyword>
<keyword evidence="3 5" id="KW-1133">Transmembrane helix</keyword>
<keyword evidence="4 5" id="KW-0472">Membrane</keyword>
<feature type="transmembrane region" description="Helical" evidence="5">
    <location>
        <begin position="41"/>
        <end position="58"/>
    </location>
</feature>
<comment type="caution">
    <text evidence="6">The sequence shown here is derived from an EMBL/GenBank/DDBJ whole genome shotgun (WGS) entry which is preliminary data.</text>
</comment>
<evidence type="ECO:0000256" key="4">
    <source>
        <dbReference type="ARBA" id="ARBA00023136"/>
    </source>
</evidence>
<feature type="transmembrane region" description="Helical" evidence="5">
    <location>
        <begin position="79"/>
        <end position="97"/>
    </location>
</feature>
<evidence type="ECO:0000256" key="2">
    <source>
        <dbReference type="ARBA" id="ARBA00022692"/>
    </source>
</evidence>
<dbReference type="RefSeq" id="WP_274674192.1">
    <property type="nucleotide sequence ID" value="NZ_JAKNAP010000078.1"/>
</dbReference>
<dbReference type="InterPro" id="IPR038665">
    <property type="entry name" value="Voltage-dep_anion_channel_sf"/>
</dbReference>
<dbReference type="Proteomes" id="UP001140973">
    <property type="component" value="Unassembled WGS sequence"/>
</dbReference>
<evidence type="ECO:0000256" key="3">
    <source>
        <dbReference type="ARBA" id="ARBA00022989"/>
    </source>
</evidence>
<dbReference type="InterPro" id="IPR004695">
    <property type="entry name" value="SLAC1/Mae1/Ssu1/TehA"/>
</dbReference>